<organism evidence="1 2">
    <name type="scientific">Candidatus Daviesbacteria bacterium RIFOXYD1_FULL_41_10</name>
    <dbReference type="NCBI Taxonomy" id="1797801"/>
    <lineage>
        <taxon>Bacteria</taxon>
        <taxon>Candidatus Daviesiibacteriota</taxon>
    </lineage>
</organism>
<reference evidence="1 2" key="1">
    <citation type="journal article" date="2016" name="Nat. Commun.">
        <title>Thousands of microbial genomes shed light on interconnected biogeochemical processes in an aquifer system.</title>
        <authorList>
            <person name="Anantharaman K."/>
            <person name="Brown C.T."/>
            <person name="Hug L.A."/>
            <person name="Sharon I."/>
            <person name="Castelle C.J."/>
            <person name="Probst A.J."/>
            <person name="Thomas B.C."/>
            <person name="Singh A."/>
            <person name="Wilkins M.J."/>
            <person name="Karaoz U."/>
            <person name="Brodie E.L."/>
            <person name="Williams K.H."/>
            <person name="Hubbard S.S."/>
            <person name="Banfield J.F."/>
        </authorList>
    </citation>
    <scope>NUCLEOTIDE SEQUENCE [LARGE SCALE GENOMIC DNA]</scope>
</reference>
<dbReference type="AlphaFoldDB" id="A0A1F5N099"/>
<name>A0A1F5N099_9BACT</name>
<comment type="caution">
    <text evidence="1">The sequence shown here is derived from an EMBL/GenBank/DDBJ whole genome shotgun (WGS) entry which is preliminary data.</text>
</comment>
<dbReference type="EMBL" id="MFEC01000022">
    <property type="protein sequence ID" value="OGE71031.1"/>
    <property type="molecule type" value="Genomic_DNA"/>
</dbReference>
<accession>A0A1F5N099</accession>
<gene>
    <name evidence="1" type="ORF">A2617_01120</name>
</gene>
<evidence type="ECO:0000313" key="2">
    <source>
        <dbReference type="Proteomes" id="UP000177135"/>
    </source>
</evidence>
<proteinExistence type="predicted"/>
<protein>
    <submittedName>
        <fullName evidence="1">Uncharacterized protein</fullName>
    </submittedName>
</protein>
<dbReference type="Proteomes" id="UP000177135">
    <property type="component" value="Unassembled WGS sequence"/>
</dbReference>
<evidence type="ECO:0000313" key="1">
    <source>
        <dbReference type="EMBL" id="OGE71031.1"/>
    </source>
</evidence>
<sequence>MLKNMISPIQAWLISQGRCVGCGKPLDKMKSEAWKNDTKKVTCECGRIFVYNNKTKVYRRALLDEV</sequence>